<dbReference type="AlphaFoldDB" id="G0UWT8"/>
<proteinExistence type="predicted"/>
<feature type="compositionally biased region" description="Polar residues" evidence="1">
    <location>
        <begin position="87"/>
        <end position="115"/>
    </location>
</feature>
<organism evidence="2">
    <name type="scientific">Trypanosoma congolense (strain IL3000)</name>
    <dbReference type="NCBI Taxonomy" id="1068625"/>
    <lineage>
        <taxon>Eukaryota</taxon>
        <taxon>Discoba</taxon>
        <taxon>Euglenozoa</taxon>
        <taxon>Kinetoplastea</taxon>
        <taxon>Metakinetoplastina</taxon>
        <taxon>Trypanosomatida</taxon>
        <taxon>Trypanosomatidae</taxon>
        <taxon>Trypanosoma</taxon>
        <taxon>Nannomonas</taxon>
    </lineage>
</organism>
<sequence>MGNGQSNASAAAAEHLKKWEAALTALEKMSVSNRQVMGRDRIYSGGLEEMRSGNEEGFESSMRGVCRSSQVSFSTTAGGSESPGPQHHQTQRQNQTPTENNGRSWGMNASCNMGNVSGADHSRGSLVGHYRSRQQIVEVRKVRRAFFKSYELKESNESHNTVDCGHFGSAAIALSYLLGGVQGCTDRRKRVTMEDIFFATHLPLHYLHSGVQTMEVMSDILREFIDVDNRFKNEYGLSVVHFDISPTVGQVDLGHNEVGDRQTRMQLHEFTKAIASDCEEQVQAVRIVNYDPYVLEQETFVDDFEDGDDVSALADSMRFGLKEKEKRFSKNNGGAYAIIVDVRYVVQLMVTLAEGVVEDQLYLRFFEVPAAALFKAMTVPLEHERARGFMRIFRRDSIPVMTPDEVRSMFSPELASGSVLGTTVKGTHASAISGHISPHIVAVAWALHLLGGVRADAHGYGNGLPVSDIIRSMKFPSEVFIDSSLPLGEVFKYAKSYIRGANLNYDVFIYPVLTKSSREDAVPTISVFELESILNDVIVANKDPDAPEHIMIIMYNANVAHNVLHVSKIPQWCVLSGYDKESQTAMLIDAHPKKFMKTWTCTLERLHKAMTSNGYLIFSKHRGTVPHVSLEGGDAWGGSHLFGGEPEVAPVGAMRRVESTVQRYLDLLQEQDSLGVGDKEEVEAFCFTTLPLSPTMIALTLTRLGHPATFEDVVNALPFEISSLMLRYFTLESMAVCLATYVESAQLNMSVVTYHTDRCIGDIPRIRFEEFRQLVKEAASDSRKALVTLFNANEIEVFGDSHPFGSTALVLHYNDASESVTMMDTNPNRFFRTWPVSLRTLFKAIHDKDTIHRRSGFLLLSRCTAPLGTPFPLEYTRETPLRMLPLRNIFHVSPSPHFQALSFVFAQLGYFYSPEEIFYEAYLQTMDDQRRRGTQAFAWRDVDVSLSVINKQIDTCFLAQICCMFVDSRHFAKGRSEMAAEGRGNKTVSTVQVEVIEHVVERDIDIILRDATRHGDNNTVLLLNYDTSIAHGVVDWGRSVALIKAYNPETKSVLLWEAEHTEFGMFWTVDVAKLIQIGDLLNKGRSPYGFVKFEKVARQMEQTQSVPAASHAVGDCDTEEALAGHVALRRNREVMMKFLFPSESGGSRS</sequence>
<dbReference type="InterPro" id="IPR038765">
    <property type="entry name" value="Papain-like_cys_pep_sf"/>
</dbReference>
<feature type="compositionally biased region" description="Polar residues" evidence="1">
    <location>
        <begin position="67"/>
        <end position="79"/>
    </location>
</feature>
<evidence type="ECO:0000313" key="2">
    <source>
        <dbReference type="EMBL" id="CCC93855.1"/>
    </source>
</evidence>
<accession>G0UWT8</accession>
<dbReference type="SUPFAM" id="SSF54001">
    <property type="entry name" value="Cysteine proteinases"/>
    <property type="match status" value="2"/>
</dbReference>
<protein>
    <recommendedName>
        <fullName evidence="3">Phytochelatin synthase</fullName>
    </recommendedName>
</protein>
<evidence type="ECO:0000256" key="1">
    <source>
        <dbReference type="SAM" id="MobiDB-lite"/>
    </source>
</evidence>
<feature type="region of interest" description="Disordered" evidence="1">
    <location>
        <begin position="53"/>
        <end position="117"/>
    </location>
</feature>
<dbReference type="InterPro" id="IPR038156">
    <property type="entry name" value="PCS_N_sf"/>
</dbReference>
<dbReference type="Gene3D" id="3.90.70.30">
    <property type="entry name" value="Phytochelatin synthase, N-terminal domain"/>
    <property type="match status" value="1"/>
</dbReference>
<dbReference type="VEuPathDB" id="TriTrypDB:TcIL3000_10_6280"/>
<dbReference type="EMBL" id="HE575323">
    <property type="protein sequence ID" value="CCC93855.1"/>
    <property type="molecule type" value="Genomic_DNA"/>
</dbReference>
<name>G0UWT8_TRYCI</name>
<evidence type="ECO:0008006" key="3">
    <source>
        <dbReference type="Google" id="ProtNLM"/>
    </source>
</evidence>
<reference evidence="2" key="1">
    <citation type="journal article" date="2012" name="Proc. Natl. Acad. Sci. U.S.A.">
        <title>Antigenic diversity is generated by distinct evolutionary mechanisms in African trypanosome species.</title>
        <authorList>
            <person name="Jackson A.P."/>
            <person name="Berry A."/>
            <person name="Aslett M."/>
            <person name="Allison H.C."/>
            <person name="Burton P."/>
            <person name="Vavrova-Anderson J."/>
            <person name="Brown R."/>
            <person name="Browne H."/>
            <person name="Corton N."/>
            <person name="Hauser H."/>
            <person name="Gamble J."/>
            <person name="Gilderthorp R."/>
            <person name="Marcello L."/>
            <person name="McQuillan J."/>
            <person name="Otto T.D."/>
            <person name="Quail M.A."/>
            <person name="Sanders M.J."/>
            <person name="van Tonder A."/>
            <person name="Ginger M.L."/>
            <person name="Field M.C."/>
            <person name="Barry J.D."/>
            <person name="Hertz-Fowler C."/>
            <person name="Berriman M."/>
        </authorList>
    </citation>
    <scope>NUCLEOTIDE SEQUENCE</scope>
    <source>
        <strain evidence="2">IL3000</strain>
    </source>
</reference>
<gene>
    <name evidence="2" type="ORF">TCIL3000_10_6280</name>
</gene>
<dbReference type="FunFam" id="3.90.70.30:FF:000003">
    <property type="entry name" value="Uncharacterized protein"/>
    <property type="match status" value="1"/>
</dbReference>